<name>A0ABY7AJQ4_9ALTE</name>
<dbReference type="InterPro" id="IPR033452">
    <property type="entry name" value="GH30_C"/>
</dbReference>
<dbReference type="EMBL" id="CP109965">
    <property type="protein sequence ID" value="WAJ69793.1"/>
    <property type="molecule type" value="Genomic_DNA"/>
</dbReference>
<evidence type="ECO:0000259" key="6">
    <source>
        <dbReference type="Pfam" id="PF02055"/>
    </source>
</evidence>
<dbReference type="SUPFAM" id="SSF51011">
    <property type="entry name" value="Glycosyl hydrolase domain"/>
    <property type="match status" value="1"/>
</dbReference>
<organism evidence="8 9">
    <name type="scientific">Catenovulum adriaticum</name>
    <dbReference type="NCBI Taxonomy" id="2984846"/>
    <lineage>
        <taxon>Bacteria</taxon>
        <taxon>Pseudomonadati</taxon>
        <taxon>Pseudomonadota</taxon>
        <taxon>Gammaproteobacteria</taxon>
        <taxon>Alteromonadales</taxon>
        <taxon>Alteromonadaceae</taxon>
        <taxon>Catenovulum</taxon>
    </lineage>
</organism>
<proteinExistence type="inferred from homology"/>
<evidence type="ECO:0000256" key="2">
    <source>
        <dbReference type="ARBA" id="ARBA00022729"/>
    </source>
</evidence>
<keyword evidence="9" id="KW-1185">Reference proteome</keyword>
<dbReference type="InterPro" id="IPR013780">
    <property type="entry name" value="Glyco_hydro_b"/>
</dbReference>
<feature type="domain" description="Glycosyl hydrolase family 30 TIM-barrel" evidence="6">
    <location>
        <begin position="1491"/>
        <end position="1837"/>
    </location>
</feature>
<evidence type="ECO:0000313" key="8">
    <source>
        <dbReference type="EMBL" id="WAJ69793.1"/>
    </source>
</evidence>
<protein>
    <recommendedName>
        <fullName evidence="10">O-glycosyl hydrolase</fullName>
    </recommendedName>
</protein>
<dbReference type="RefSeq" id="WP_268074077.1">
    <property type="nucleotide sequence ID" value="NZ_CP109965.1"/>
</dbReference>
<reference evidence="8" key="1">
    <citation type="submission" date="2022-10" db="EMBL/GenBank/DDBJ databases">
        <title>Catenovulum adriacola sp. nov. isolated in the Harbour of Susak.</title>
        <authorList>
            <person name="Schoch T."/>
            <person name="Reich S.J."/>
            <person name="Stoeferle S."/>
            <person name="Flaiz M."/>
            <person name="Kazda M."/>
            <person name="Riedel C.U."/>
            <person name="Duerre P."/>
        </authorList>
    </citation>
    <scope>NUCLEOTIDE SEQUENCE</scope>
    <source>
        <strain evidence="8">TS8</strain>
    </source>
</reference>
<dbReference type="Pfam" id="PF17189">
    <property type="entry name" value="Glyco_hydro_30C"/>
    <property type="match status" value="1"/>
</dbReference>
<dbReference type="SUPFAM" id="SSF51445">
    <property type="entry name" value="(Trans)glycosidases"/>
    <property type="match status" value="1"/>
</dbReference>
<sequence length="2300" mass="251989">MRRFINCLFYSFVFATLCACGGSGDSAADTDNGGSGGGNIAPVLQPNLIFSGNQLPEICEFDDGRLRNFAQCDLTFEIQLAQGNKNDASFAGQVSTNGGDTWQNLSTSTDLTFSLPVAQYSGGVQIRATMSYQQMSSQTQALNFTLLANSINMLDSGDFAQDKAIYLDPLDFDATHISLTLPTCVNEQQDLSKVILHKNNRYFVEQKAAAQIKLQRSRLADNDTLTAVCIDDANAAVQAPGQIQIRLQADPSINHPPIVSFSALPQNVQKYQSLIRDAQSFDVCIQASDEDNDELAVSLQAQTASKSIDLNLNDEYCATLNTETFAGENLSLFATANDGTDTAQATYELGQIYPDTLPVISANNSSCQLEQSEQKVNLDLPRDTEFDDYQVQVVNVNNGQVLRDLGQVNSGETTSAQLSFSCDQLGQTQYQIVTQSRGKQVSSQTYSHSVTAQVNQLPELKFEIDGDVLTLNEQAIQYRDNQLIEVCVIAEDADNDVLTYSVNYQWAQMDEMPLLLNNDCGQIDTQGRGGQQLKLIGQVDDGSAEIQKITDLAKIHSDTIQFAASQSQSCTVGDPAVSYSVNVKPDSEGDNHQLTVINADTQAVIKNLGSVTSGQFDLACDEIGSTAFQLKNQSRELTAISNPYLHTVTASPNEKPTLEYQISGTKFNEQFRDNSTLEVCLESSDPEGMPVELSGEIIFKHPSNSNLDVSQELALDSQNCMPVSTFNKGGYELIVDFFASDGVTEEGINESQGFIHQDQINIAKSDNGECTEGSGFIEYVINIEPDIEGDSHQLTVIDIADNSVIASSPVTDTQASFSLSCQNISHSKNFYIRNDSRGLSTYSLVYRHQVDLKPNTAPELELNLIQPALVGDNIRDNQSFDVCLAATDADGDNLTLSLAYQIDEQAEQTVTLNNGCGTVSTFGAGGKTLVITATANDGRATATANPNYQIHADSVQFAFTSNQSCAIGDSARVYQINLADDLEGDEQNVTVYRADNTVLRNLGQSRSFSLSCNTGAVTEFYLVNESRGLSTRSLNYQHVVSNQINTRPTINLSVLPAPGSADIARFGGQIRDQQSLQICADVNDAETPDDQLNVQVFYRFDNQALQTLSLNQQCGLIDLTNRGEQNLVVQGFAGDGTETGNQDLNLGTIHKDTIQAAISNSGTCRVGDENNDFIVRVSPDLEGDEYNLDVIDLQTGDVLVELDQITAGNFSLPCNELGSTNFVIRTTSRGLTQNSIVYSHVVDNTLNSNPRLSLNLVNAQVFGEIIRDAQTLQVCLSATDSDNDPITYRAVYQFTGEQQKSLSLNEQQCGFIDLTNRGNDSLIIQGFADDGIAESSQLLEINSIHQDTLATPQTVSSSCSIGESSLIYSIDLADDAENDLRQIQVKQQPSNNLIAQFDESDDLSQFDFSLPCEAVGETLFTLTAISRNLEVESDIYSHKVNPSLTNVVQVWMTTADQSQLLAPQADLTLRAGMGTATNQIDVSDSMSYQNIQGFGAGLTDSAASLIFESENSQDIVSRLFEPEQGAGLNRVRISLSGLGEYVARAAQSYDDMPSGLTDPDLTFFSTEADDEYFIPVLNSILQQNDAIKVDAVSWSAPGWMKNTDSLNGGSLRLEFYDEYAKYLSKSLQAYQTKGIEIASFSLQNQPHLETNYPSMLWDNTDYQIFFEDFLFPQFQVDDINSELWVWDGNWTDYDSQQEADIALFATDALNNDFIYGRAFGVALQCYQANNGSADVAKAITQITSLTRARPVYLTSCRNQNNGRTFAQYLTDTSADMIMPFFEAGASGIMLDNLILDSDFGPYQNGCTNCRALLTKQSDGEITENAEFYAFAHFSRFIQTGAKRIESSQINGVIRTQAFKNPDNSIVLVLVNQANSEQPIDINWQGQSTLLQLPALSVATLTWNADNSGVADLQKIQQASQLAQDSLSLVNAMRTTSGLYAEHLNFDLGNMTAGAISPAATGVGLVALSIEHQMQWNTNATSLVLATLETLLAENDEITPARDDFGIFAKRLAADGSEINDNYSILETAYLLAGAKFAQNVFNNSQINEKVDLLFESVDWQGVIESAEQGIVIVERDFAQQTLATQGVYDQQMLVVWLAKQAGLLPAKTLWDNYYANGELANKVFFNDFAMPADNQGESISATIHQLNYYLINPVLASANYRQLFASHAQAEQDYWLTEYNQASYVWGFGYGTDNSQAQPQFNSLTLHNTETAHAPTIAGFIPANNDYLDDLLTWQTNDIGILTTSLNNVEVPWRYQINDINWQAERLDMLSLAPLFMGISAHSGLLDIQFYRLNNQVDLN</sequence>
<dbReference type="PANTHER" id="PTHR11069">
    <property type="entry name" value="GLUCOSYLCERAMIDASE"/>
    <property type="match status" value="1"/>
</dbReference>
<dbReference type="Gene3D" id="3.20.20.80">
    <property type="entry name" value="Glycosidases"/>
    <property type="match status" value="1"/>
</dbReference>
<feature type="chain" id="PRO_5046683242" description="O-glycosyl hydrolase" evidence="5">
    <location>
        <begin position="20"/>
        <end position="2300"/>
    </location>
</feature>
<evidence type="ECO:0000256" key="5">
    <source>
        <dbReference type="SAM" id="SignalP"/>
    </source>
</evidence>
<keyword evidence="3 4" id="KW-0378">Hydrolase</keyword>
<comment type="similarity">
    <text evidence="1 4">Belongs to the glycosyl hydrolase 30 family.</text>
</comment>
<evidence type="ECO:0008006" key="10">
    <source>
        <dbReference type="Google" id="ProtNLM"/>
    </source>
</evidence>
<dbReference type="Proteomes" id="UP001163726">
    <property type="component" value="Chromosome"/>
</dbReference>
<evidence type="ECO:0000256" key="4">
    <source>
        <dbReference type="RuleBase" id="RU361188"/>
    </source>
</evidence>
<dbReference type="InterPro" id="IPR001139">
    <property type="entry name" value="Glyco_hydro_30"/>
</dbReference>
<evidence type="ECO:0000256" key="1">
    <source>
        <dbReference type="ARBA" id="ARBA00005382"/>
    </source>
</evidence>
<dbReference type="InterPro" id="IPR017853">
    <property type="entry name" value="GH"/>
</dbReference>
<dbReference type="PROSITE" id="PS51257">
    <property type="entry name" value="PROKAR_LIPOPROTEIN"/>
    <property type="match status" value="1"/>
</dbReference>
<gene>
    <name evidence="8" type="ORF">OLW01_11610</name>
</gene>
<evidence type="ECO:0000313" key="9">
    <source>
        <dbReference type="Proteomes" id="UP001163726"/>
    </source>
</evidence>
<keyword evidence="2 5" id="KW-0732">Signal</keyword>
<evidence type="ECO:0000256" key="3">
    <source>
        <dbReference type="ARBA" id="ARBA00022801"/>
    </source>
</evidence>
<dbReference type="InterPro" id="IPR033453">
    <property type="entry name" value="Glyco_hydro_30_TIM-barrel"/>
</dbReference>
<evidence type="ECO:0000259" key="7">
    <source>
        <dbReference type="Pfam" id="PF17189"/>
    </source>
</evidence>
<dbReference type="Gene3D" id="2.60.40.1180">
    <property type="entry name" value="Golgi alpha-mannosidase II"/>
    <property type="match status" value="1"/>
</dbReference>
<feature type="signal peptide" evidence="5">
    <location>
        <begin position="1"/>
        <end position="19"/>
    </location>
</feature>
<dbReference type="Pfam" id="PF02055">
    <property type="entry name" value="Glyco_hydro_30"/>
    <property type="match status" value="1"/>
</dbReference>
<dbReference type="PANTHER" id="PTHR11069:SF23">
    <property type="entry name" value="LYSOSOMAL ACID GLUCOSYLCERAMIDASE"/>
    <property type="match status" value="1"/>
</dbReference>
<accession>A0ABY7AJQ4</accession>
<feature type="domain" description="Glycosyl hydrolase family 30 beta sandwich" evidence="7">
    <location>
        <begin position="1840"/>
        <end position="1900"/>
    </location>
</feature>
<keyword evidence="4" id="KW-0326">Glycosidase</keyword>
<dbReference type="Gene3D" id="1.50.10.140">
    <property type="match status" value="1"/>
</dbReference>